<dbReference type="VEuPathDB" id="VectorBase:CPIJ001319"/>
<dbReference type="HOGENOM" id="CLU_3052385_0_0_1"/>
<dbReference type="InParanoid" id="B0W313"/>
<organism>
    <name type="scientific">Culex quinquefasciatus</name>
    <name type="common">Southern house mosquito</name>
    <name type="synonym">Culex pungens</name>
    <dbReference type="NCBI Taxonomy" id="7176"/>
    <lineage>
        <taxon>Eukaryota</taxon>
        <taxon>Metazoa</taxon>
        <taxon>Ecdysozoa</taxon>
        <taxon>Arthropoda</taxon>
        <taxon>Hexapoda</taxon>
        <taxon>Insecta</taxon>
        <taxon>Pterygota</taxon>
        <taxon>Neoptera</taxon>
        <taxon>Endopterygota</taxon>
        <taxon>Diptera</taxon>
        <taxon>Nematocera</taxon>
        <taxon>Culicoidea</taxon>
        <taxon>Culicidae</taxon>
        <taxon>Culicinae</taxon>
        <taxon>Culicini</taxon>
        <taxon>Culex</taxon>
        <taxon>Culex</taxon>
    </lineage>
</organism>
<evidence type="ECO:0000313" key="3">
    <source>
        <dbReference type="Proteomes" id="UP000002320"/>
    </source>
</evidence>
<reference evidence="1" key="1">
    <citation type="submission" date="2007-03" db="EMBL/GenBank/DDBJ databases">
        <title>Annotation of Culex pipiens quinquefasciatus.</title>
        <authorList>
            <consortium name="The Broad Institute Genome Sequencing Platform"/>
            <person name="Atkinson P.W."/>
            <person name="Hemingway J."/>
            <person name="Christensen B.M."/>
            <person name="Higgs S."/>
            <person name="Kodira C."/>
            <person name="Hannick L."/>
            <person name="Megy K."/>
            <person name="O'Leary S."/>
            <person name="Pearson M."/>
            <person name="Haas B.J."/>
            <person name="Mauceli E."/>
            <person name="Wortman J.R."/>
            <person name="Lee N.H."/>
            <person name="Guigo R."/>
            <person name="Stanke M."/>
            <person name="Alvarado L."/>
            <person name="Amedeo P."/>
            <person name="Antoine C.H."/>
            <person name="Arensburger P."/>
            <person name="Bidwell S.L."/>
            <person name="Crawford M."/>
            <person name="Camaro F."/>
            <person name="Devon K."/>
            <person name="Engels R."/>
            <person name="Hammond M."/>
            <person name="Howarth C."/>
            <person name="Koehrsen M."/>
            <person name="Lawson D."/>
            <person name="Montgomery P."/>
            <person name="Nene V."/>
            <person name="Nusbaum C."/>
            <person name="Puiu D."/>
            <person name="Romero-Severson J."/>
            <person name="Severson D.W."/>
            <person name="Shumway M."/>
            <person name="Sisk P."/>
            <person name="Stolte C."/>
            <person name="Zeng Q."/>
            <person name="Eisenstadt E."/>
            <person name="Fraser-Liggett C."/>
            <person name="Strausberg R."/>
            <person name="Galagan J."/>
            <person name="Birren B."/>
            <person name="Collins F.H."/>
        </authorList>
    </citation>
    <scope>NUCLEOTIDE SEQUENCE [LARGE SCALE GENOMIC DNA]</scope>
    <source>
        <strain evidence="1">JHB</strain>
    </source>
</reference>
<name>B0W313_CULQU</name>
<protein>
    <submittedName>
        <fullName evidence="1 2">Bystin</fullName>
    </submittedName>
</protein>
<accession>B0W313</accession>
<dbReference type="KEGG" id="cqu:CpipJ_CPIJ001319"/>
<gene>
    <name evidence="2" type="primary">6032510</name>
    <name evidence="1" type="ORF">CpipJ_CPIJ001319</name>
</gene>
<evidence type="ECO:0000313" key="2">
    <source>
        <dbReference type="EnsemblMetazoa" id="CPIJ001319-PA"/>
    </source>
</evidence>
<dbReference type="EnsemblMetazoa" id="CPIJ001319-RA">
    <property type="protein sequence ID" value="CPIJ001319-PA"/>
    <property type="gene ID" value="CPIJ001319"/>
</dbReference>
<dbReference type="EMBL" id="DS231830">
    <property type="protein sequence ID" value="EDS30721.1"/>
    <property type="molecule type" value="Genomic_DNA"/>
</dbReference>
<reference evidence="2" key="2">
    <citation type="submission" date="2020-05" db="UniProtKB">
        <authorList>
            <consortium name="EnsemblMetazoa"/>
        </authorList>
    </citation>
    <scope>IDENTIFICATION</scope>
    <source>
        <strain evidence="2">JHB</strain>
    </source>
</reference>
<keyword evidence="3" id="KW-1185">Reference proteome</keyword>
<dbReference type="AlphaFoldDB" id="B0W313"/>
<dbReference type="Proteomes" id="UP000002320">
    <property type="component" value="Unassembled WGS sequence"/>
</dbReference>
<proteinExistence type="predicted"/>
<sequence>MKINEKDEREMFQNKNGVKTCMPAEIVMDKIIEKQTKNQTQFCYNDSLKMEDFD</sequence>
<evidence type="ECO:0000313" key="1">
    <source>
        <dbReference type="EMBL" id="EDS30721.1"/>
    </source>
</evidence>